<keyword evidence="6" id="KW-0732">Signal</keyword>
<dbReference type="AlphaFoldDB" id="A0A423X739"/>
<accession>A0A423X739</accession>
<dbReference type="GO" id="GO:0022857">
    <property type="term" value="F:transmembrane transporter activity"/>
    <property type="evidence" value="ECO:0007669"/>
    <property type="project" value="InterPro"/>
</dbReference>
<keyword evidence="4 5" id="KW-0472">Membrane</keyword>
<feature type="transmembrane region" description="Helical" evidence="5">
    <location>
        <begin position="163"/>
        <end position="185"/>
    </location>
</feature>
<feature type="signal peptide" evidence="6">
    <location>
        <begin position="1"/>
        <end position="25"/>
    </location>
</feature>
<reference evidence="7 8" key="1">
    <citation type="submission" date="2015-09" db="EMBL/GenBank/DDBJ databases">
        <title>Host preference determinants of Valsa canker pathogens revealed by comparative genomics.</title>
        <authorList>
            <person name="Yin Z."/>
            <person name="Huang L."/>
        </authorList>
    </citation>
    <scope>NUCLEOTIDE SEQUENCE [LARGE SCALE GENOMIC DNA]</scope>
    <source>
        <strain evidence="7 8">SXYLt</strain>
    </source>
</reference>
<dbReference type="Pfam" id="PF07690">
    <property type="entry name" value="MFS_1"/>
    <property type="match status" value="1"/>
</dbReference>
<sequence>MADHRQKQSTSMLLLCLCIALLVFGETMQPAPRTQIYQDIICDSLVPASDNPDRCKSIEVQDELAFLRGTERLLAAFPTILAIPYGLLADRLGREFVLTLALVGLLLEELWIFCICWFSGALNIRLVLAAVGFELIGGGFGVVTTMVHVIAADVSSGQARTRLFLAIHAIGTMAAILGQVTSSLLMPLNLWLPWIAGLSSIALAITSSLVIRDRPQLSSKPDSGIVDSERAPLIESPDVAAPQPELHVDIRGSLDADQIDTAVRLEGNTLTSNVVKA</sequence>
<dbReference type="InParanoid" id="A0A423X739"/>
<dbReference type="InterPro" id="IPR036259">
    <property type="entry name" value="MFS_trans_sf"/>
</dbReference>
<keyword evidence="3 5" id="KW-1133">Transmembrane helix</keyword>
<evidence type="ECO:0000256" key="1">
    <source>
        <dbReference type="ARBA" id="ARBA00004141"/>
    </source>
</evidence>
<evidence type="ECO:0000256" key="3">
    <source>
        <dbReference type="ARBA" id="ARBA00022989"/>
    </source>
</evidence>
<feature type="transmembrane region" description="Helical" evidence="5">
    <location>
        <begin position="191"/>
        <end position="211"/>
    </location>
</feature>
<evidence type="ECO:0000256" key="6">
    <source>
        <dbReference type="SAM" id="SignalP"/>
    </source>
</evidence>
<dbReference type="GO" id="GO:0016020">
    <property type="term" value="C:membrane"/>
    <property type="evidence" value="ECO:0007669"/>
    <property type="project" value="UniProtKB-SubCell"/>
</dbReference>
<keyword evidence="2 5" id="KW-0812">Transmembrane</keyword>
<dbReference type="PANTHER" id="PTHR23507">
    <property type="entry name" value="ZGC:174356"/>
    <property type="match status" value="1"/>
</dbReference>
<evidence type="ECO:0000256" key="2">
    <source>
        <dbReference type="ARBA" id="ARBA00022692"/>
    </source>
</evidence>
<evidence type="ECO:0000313" key="7">
    <source>
        <dbReference type="EMBL" id="ROW11732.1"/>
    </source>
</evidence>
<protein>
    <recommendedName>
        <fullName evidence="9">Major facilitator superfamily (MFS) profile domain-containing protein</fullName>
    </recommendedName>
</protein>
<dbReference type="SUPFAM" id="SSF103473">
    <property type="entry name" value="MFS general substrate transporter"/>
    <property type="match status" value="1"/>
</dbReference>
<proteinExistence type="predicted"/>
<comment type="caution">
    <text evidence="7">The sequence shown here is derived from an EMBL/GenBank/DDBJ whole genome shotgun (WGS) entry which is preliminary data.</text>
</comment>
<feature type="transmembrane region" description="Helical" evidence="5">
    <location>
        <begin position="126"/>
        <end position="151"/>
    </location>
</feature>
<organism evidence="7 8">
    <name type="scientific">Cytospora leucostoma</name>
    <dbReference type="NCBI Taxonomy" id="1230097"/>
    <lineage>
        <taxon>Eukaryota</taxon>
        <taxon>Fungi</taxon>
        <taxon>Dikarya</taxon>
        <taxon>Ascomycota</taxon>
        <taxon>Pezizomycotina</taxon>
        <taxon>Sordariomycetes</taxon>
        <taxon>Sordariomycetidae</taxon>
        <taxon>Diaporthales</taxon>
        <taxon>Cytosporaceae</taxon>
        <taxon>Cytospora</taxon>
    </lineage>
</organism>
<name>A0A423X739_9PEZI</name>
<evidence type="ECO:0008006" key="9">
    <source>
        <dbReference type="Google" id="ProtNLM"/>
    </source>
</evidence>
<feature type="chain" id="PRO_5019463093" description="Major facilitator superfamily (MFS) profile domain-containing protein" evidence="6">
    <location>
        <begin position="26"/>
        <end position="277"/>
    </location>
</feature>
<keyword evidence="8" id="KW-1185">Reference proteome</keyword>
<dbReference type="InterPro" id="IPR011701">
    <property type="entry name" value="MFS"/>
</dbReference>
<evidence type="ECO:0000256" key="4">
    <source>
        <dbReference type="ARBA" id="ARBA00023136"/>
    </source>
</evidence>
<gene>
    <name evidence="7" type="ORF">VPNG_05634</name>
</gene>
<evidence type="ECO:0000256" key="5">
    <source>
        <dbReference type="SAM" id="Phobius"/>
    </source>
</evidence>
<dbReference type="EMBL" id="LKEB01000026">
    <property type="protein sequence ID" value="ROW11732.1"/>
    <property type="molecule type" value="Genomic_DNA"/>
</dbReference>
<feature type="transmembrane region" description="Helical" evidence="5">
    <location>
        <begin position="96"/>
        <end position="120"/>
    </location>
</feature>
<dbReference type="Proteomes" id="UP000285146">
    <property type="component" value="Unassembled WGS sequence"/>
</dbReference>
<comment type="subcellular location">
    <subcellularLocation>
        <location evidence="1">Membrane</location>
        <topology evidence="1">Multi-pass membrane protein</topology>
    </subcellularLocation>
</comment>
<dbReference type="CDD" id="cd06174">
    <property type="entry name" value="MFS"/>
    <property type="match status" value="1"/>
</dbReference>
<dbReference type="Gene3D" id="1.20.1250.20">
    <property type="entry name" value="MFS general substrate transporter like domains"/>
    <property type="match status" value="1"/>
</dbReference>
<evidence type="ECO:0000313" key="8">
    <source>
        <dbReference type="Proteomes" id="UP000285146"/>
    </source>
</evidence>
<dbReference type="OrthoDB" id="5234114at2759"/>
<dbReference type="PANTHER" id="PTHR23507:SF1">
    <property type="entry name" value="FI18259P1-RELATED"/>
    <property type="match status" value="1"/>
</dbReference>
<feature type="transmembrane region" description="Helical" evidence="5">
    <location>
        <begin position="73"/>
        <end position="89"/>
    </location>
</feature>